<protein>
    <submittedName>
        <fullName evidence="2">Uncharacterized protein</fullName>
    </submittedName>
</protein>
<keyword evidence="3" id="KW-1185">Reference proteome</keyword>
<evidence type="ECO:0000313" key="3">
    <source>
        <dbReference type="Proteomes" id="UP000322214"/>
    </source>
</evidence>
<dbReference type="KEGG" id="mff:MFFC18_24930"/>
<dbReference type="EMBL" id="CP042912">
    <property type="protein sequence ID" value="QEG22610.1"/>
    <property type="molecule type" value="Genomic_DNA"/>
</dbReference>
<organism evidence="2 3">
    <name type="scientific">Mariniblastus fucicola</name>
    <dbReference type="NCBI Taxonomy" id="980251"/>
    <lineage>
        <taxon>Bacteria</taxon>
        <taxon>Pseudomonadati</taxon>
        <taxon>Planctomycetota</taxon>
        <taxon>Planctomycetia</taxon>
        <taxon>Pirellulales</taxon>
        <taxon>Pirellulaceae</taxon>
        <taxon>Mariniblastus</taxon>
    </lineage>
</organism>
<keyword evidence="1" id="KW-0812">Transmembrane</keyword>
<evidence type="ECO:0000256" key="1">
    <source>
        <dbReference type="SAM" id="Phobius"/>
    </source>
</evidence>
<dbReference type="STRING" id="980251.GCA_001642875_04702"/>
<sequence>MIPVATMILFSTIAKIWYSLPLIAVVSLCYGATRHEHLREIAIHAIRTCIWVLGFMALIFLVVVLSGYWI</sequence>
<gene>
    <name evidence="2" type="ORF">MFFC18_24930</name>
</gene>
<feature type="transmembrane region" description="Helical" evidence="1">
    <location>
        <begin position="45"/>
        <end position="69"/>
    </location>
</feature>
<keyword evidence="1" id="KW-1133">Transmembrane helix</keyword>
<name>A0A5B9PC32_9BACT</name>
<dbReference type="Proteomes" id="UP000322214">
    <property type="component" value="Chromosome"/>
</dbReference>
<accession>A0A5B9PC32</accession>
<reference evidence="2 3" key="1">
    <citation type="submission" date="2019-08" db="EMBL/GenBank/DDBJ databases">
        <title>Deep-cultivation of Planctomycetes and their phenomic and genomic characterization uncovers novel biology.</title>
        <authorList>
            <person name="Wiegand S."/>
            <person name="Jogler M."/>
            <person name="Boedeker C."/>
            <person name="Pinto D."/>
            <person name="Vollmers J."/>
            <person name="Rivas-Marin E."/>
            <person name="Kohn T."/>
            <person name="Peeters S.H."/>
            <person name="Heuer A."/>
            <person name="Rast P."/>
            <person name="Oberbeckmann S."/>
            <person name="Bunk B."/>
            <person name="Jeske O."/>
            <person name="Meyerdierks A."/>
            <person name="Storesund J.E."/>
            <person name="Kallscheuer N."/>
            <person name="Luecker S."/>
            <person name="Lage O.M."/>
            <person name="Pohl T."/>
            <person name="Merkel B.J."/>
            <person name="Hornburger P."/>
            <person name="Mueller R.-W."/>
            <person name="Bruemmer F."/>
            <person name="Labrenz M."/>
            <person name="Spormann A.M."/>
            <person name="Op den Camp H."/>
            <person name="Overmann J."/>
            <person name="Amann R."/>
            <person name="Jetten M.S.M."/>
            <person name="Mascher T."/>
            <person name="Medema M.H."/>
            <person name="Devos D.P."/>
            <person name="Kaster A.-K."/>
            <person name="Ovreas L."/>
            <person name="Rohde M."/>
            <person name="Galperin M.Y."/>
            <person name="Jogler C."/>
        </authorList>
    </citation>
    <scope>NUCLEOTIDE SEQUENCE [LARGE SCALE GENOMIC DNA]</scope>
    <source>
        <strain evidence="2 3">FC18</strain>
    </source>
</reference>
<proteinExistence type="predicted"/>
<dbReference type="AlphaFoldDB" id="A0A5B9PC32"/>
<evidence type="ECO:0000313" key="2">
    <source>
        <dbReference type="EMBL" id="QEG22610.1"/>
    </source>
</evidence>
<keyword evidence="1" id="KW-0472">Membrane</keyword>